<dbReference type="OrthoDB" id="359492at2"/>
<gene>
    <name evidence="1" type="ORF">SAMN04487977_11080</name>
</gene>
<proteinExistence type="predicted"/>
<dbReference type="Proteomes" id="UP000182360">
    <property type="component" value="Unassembled WGS sequence"/>
</dbReference>
<protein>
    <submittedName>
        <fullName evidence="1">Murein DD-endopeptidase</fullName>
    </submittedName>
</protein>
<organism evidence="1 2">
    <name type="scientific">Treponema bryantii</name>
    <dbReference type="NCBI Taxonomy" id="163"/>
    <lineage>
        <taxon>Bacteria</taxon>
        <taxon>Pseudomonadati</taxon>
        <taxon>Spirochaetota</taxon>
        <taxon>Spirochaetia</taxon>
        <taxon>Spirochaetales</taxon>
        <taxon>Treponemataceae</taxon>
        <taxon>Treponema</taxon>
    </lineage>
</organism>
<keyword evidence="2" id="KW-1185">Reference proteome</keyword>
<dbReference type="EMBL" id="FOFU01000010">
    <property type="protein sequence ID" value="SEQ77241.1"/>
    <property type="molecule type" value="Genomic_DNA"/>
</dbReference>
<evidence type="ECO:0000313" key="2">
    <source>
        <dbReference type="Proteomes" id="UP000182360"/>
    </source>
</evidence>
<reference evidence="1 2" key="1">
    <citation type="submission" date="2016-10" db="EMBL/GenBank/DDBJ databases">
        <authorList>
            <person name="de Groot N.N."/>
        </authorList>
    </citation>
    <scope>NUCLEOTIDE SEQUENCE [LARGE SCALE GENOMIC DNA]</scope>
    <source>
        <strain evidence="1 2">B25</strain>
    </source>
</reference>
<accession>A0A1H9IR44</accession>
<dbReference type="AlphaFoldDB" id="A0A1H9IR44"/>
<evidence type="ECO:0000313" key="1">
    <source>
        <dbReference type="EMBL" id="SEQ77241.1"/>
    </source>
</evidence>
<dbReference type="eggNOG" id="ENOG5031CSE">
    <property type="taxonomic scope" value="Bacteria"/>
</dbReference>
<name>A0A1H9IR44_9SPIR</name>
<sequence>MENVNLRMRLMLESEKEIVAKLSEAERYRYFLGRMQFLKYESGKENLLTSDCSGSVCLALLLATGCAIRVTADALFKKYFTKKNPDKDDIQAAFFMTLYDRKLGPRLYKENEICHVAGLCGRDVVLNCVEPYSELRSLSDMKPWYNANDYRIIVRGLDREALQQASDDNVDLFGADYQFEQIRNAIDGARG</sequence>
<dbReference type="RefSeq" id="WP_074645059.1">
    <property type="nucleotide sequence ID" value="NZ_FOFU01000010.1"/>
</dbReference>